<organism evidence="1 2">
    <name type="scientific">Microvirga terricola</name>
    <dbReference type="NCBI Taxonomy" id="2719797"/>
    <lineage>
        <taxon>Bacteria</taxon>
        <taxon>Pseudomonadati</taxon>
        <taxon>Pseudomonadota</taxon>
        <taxon>Alphaproteobacteria</taxon>
        <taxon>Hyphomicrobiales</taxon>
        <taxon>Methylobacteriaceae</taxon>
        <taxon>Microvirga</taxon>
    </lineage>
</organism>
<keyword evidence="2" id="KW-1185">Reference proteome</keyword>
<gene>
    <name evidence="1" type="ORF">HB375_01070</name>
</gene>
<dbReference type="EMBL" id="JAATJS010000001">
    <property type="protein sequence ID" value="NIX75203.1"/>
    <property type="molecule type" value="Genomic_DNA"/>
</dbReference>
<dbReference type="Proteomes" id="UP000707352">
    <property type="component" value="Unassembled WGS sequence"/>
</dbReference>
<sequence>MSISVDWTGTTECFDRESPLIKLKDVPKRAVKLRLAMVDLDAPQYPHGGGEVAYKEQAQLAKGAFRYTGPCPPAIHQYQWTIEALDASGEPVDSAKVVVPFPPK</sequence>
<protein>
    <recommendedName>
        <fullName evidence="3">Phospholipid-binding protein</fullName>
    </recommendedName>
</protein>
<comment type="caution">
    <text evidence="1">The sequence shown here is derived from an EMBL/GenBank/DDBJ whole genome shotgun (WGS) entry which is preliminary data.</text>
</comment>
<proteinExistence type="predicted"/>
<reference evidence="1 2" key="1">
    <citation type="submission" date="2020-03" db="EMBL/GenBank/DDBJ databases">
        <title>The genome sequence of Microvirga sp. c23x22.</title>
        <authorList>
            <person name="Zhang X."/>
        </authorList>
    </citation>
    <scope>NUCLEOTIDE SEQUENCE [LARGE SCALE GENOMIC DNA]</scope>
    <source>
        <strain evidence="2">c23x22</strain>
    </source>
</reference>
<dbReference type="SUPFAM" id="SSF49777">
    <property type="entry name" value="PEBP-like"/>
    <property type="match status" value="1"/>
</dbReference>
<accession>A0ABX0V5U5</accession>
<evidence type="ECO:0008006" key="3">
    <source>
        <dbReference type="Google" id="ProtNLM"/>
    </source>
</evidence>
<dbReference type="InterPro" id="IPR008914">
    <property type="entry name" value="PEBP"/>
</dbReference>
<dbReference type="Pfam" id="PF01161">
    <property type="entry name" value="PBP"/>
    <property type="match status" value="1"/>
</dbReference>
<name>A0ABX0V5U5_9HYPH</name>
<evidence type="ECO:0000313" key="2">
    <source>
        <dbReference type="Proteomes" id="UP000707352"/>
    </source>
</evidence>
<dbReference type="InterPro" id="IPR036610">
    <property type="entry name" value="PEBP-like_sf"/>
</dbReference>
<dbReference type="Gene3D" id="3.90.280.10">
    <property type="entry name" value="PEBP-like"/>
    <property type="match status" value="1"/>
</dbReference>
<evidence type="ECO:0000313" key="1">
    <source>
        <dbReference type="EMBL" id="NIX75203.1"/>
    </source>
</evidence>